<accession>A0A9D1S7K7</accession>
<comment type="catalytic activity">
    <reaction evidence="5">
        <text>L-glutaminyl-[peptide chain release factor] + S-adenosyl-L-methionine = N(5)-methyl-L-glutaminyl-[peptide chain release factor] + S-adenosyl-L-homocysteine + H(+)</text>
        <dbReference type="Rhea" id="RHEA:42896"/>
        <dbReference type="Rhea" id="RHEA-COMP:10271"/>
        <dbReference type="Rhea" id="RHEA-COMP:10272"/>
        <dbReference type="ChEBI" id="CHEBI:15378"/>
        <dbReference type="ChEBI" id="CHEBI:30011"/>
        <dbReference type="ChEBI" id="CHEBI:57856"/>
        <dbReference type="ChEBI" id="CHEBI:59789"/>
        <dbReference type="ChEBI" id="CHEBI:61891"/>
        <dbReference type="EC" id="2.1.1.297"/>
    </reaction>
</comment>
<feature type="domain" description="Methyltransferase small" evidence="6">
    <location>
        <begin position="106"/>
        <end position="198"/>
    </location>
</feature>
<dbReference type="Gene3D" id="3.40.50.150">
    <property type="entry name" value="Vaccinia Virus protein VP39"/>
    <property type="match status" value="1"/>
</dbReference>
<evidence type="ECO:0000259" key="7">
    <source>
        <dbReference type="Pfam" id="PF17827"/>
    </source>
</evidence>
<sequence length="284" mass="32162">MTVKELYLTIKNILSQGGVSAPSFEASYLMEEIAGYDRNKIIVYGDDVISDREEEKLLNMAKKRAAGEPLQYVMGLWYFMDLPFAVGKGVLIPREDTQVCVDICINRIKENPEKEMQVLDLCAGSGAISVAISKYCKNAKVTAVEKSPEAYEYLLKNIYINQADVKAVKCDIFYPENFLQDEEFDIIVSNPPYIKREELPTLQSEVQYEPKMALDGGESGLDFYSFITKRYTEFLKTDGMLVYELGEDQFEDVKKMMTDVGFENISSSLDIGGVERAISGFYKK</sequence>
<dbReference type="PANTHER" id="PTHR18895:SF74">
    <property type="entry name" value="MTRF1L RELEASE FACTOR GLUTAMINE METHYLTRANSFERASE"/>
    <property type="match status" value="1"/>
</dbReference>
<keyword evidence="3 8" id="KW-0808">Transferase</keyword>
<dbReference type="InterPro" id="IPR002052">
    <property type="entry name" value="DNA_methylase_N6_adenine_CS"/>
</dbReference>
<dbReference type="EMBL" id="DVNG01000032">
    <property type="protein sequence ID" value="HIU49835.1"/>
    <property type="molecule type" value="Genomic_DNA"/>
</dbReference>
<dbReference type="PROSITE" id="PS00092">
    <property type="entry name" value="N6_MTASE"/>
    <property type="match status" value="1"/>
</dbReference>
<evidence type="ECO:0000256" key="5">
    <source>
        <dbReference type="ARBA" id="ARBA00048391"/>
    </source>
</evidence>
<gene>
    <name evidence="8" type="primary">prmC</name>
    <name evidence="8" type="ORF">IAD22_02310</name>
</gene>
<keyword evidence="4" id="KW-0949">S-adenosyl-L-methionine</keyword>
<dbReference type="InterPro" id="IPR007848">
    <property type="entry name" value="Small_mtfrase_dom"/>
</dbReference>
<dbReference type="Pfam" id="PF05175">
    <property type="entry name" value="MTS"/>
    <property type="match status" value="1"/>
</dbReference>
<dbReference type="InterPro" id="IPR004556">
    <property type="entry name" value="HemK-like"/>
</dbReference>
<protein>
    <recommendedName>
        <fullName evidence="1">peptide chain release factor N(5)-glutamine methyltransferase</fullName>
        <ecNumber evidence="1">2.1.1.297</ecNumber>
    </recommendedName>
</protein>
<evidence type="ECO:0000313" key="9">
    <source>
        <dbReference type="Proteomes" id="UP000824118"/>
    </source>
</evidence>
<dbReference type="PANTHER" id="PTHR18895">
    <property type="entry name" value="HEMK METHYLTRANSFERASE"/>
    <property type="match status" value="1"/>
</dbReference>
<dbReference type="SUPFAM" id="SSF53335">
    <property type="entry name" value="S-adenosyl-L-methionine-dependent methyltransferases"/>
    <property type="match status" value="1"/>
</dbReference>
<dbReference type="EC" id="2.1.1.297" evidence="1"/>
<reference evidence="8" key="2">
    <citation type="journal article" date="2021" name="PeerJ">
        <title>Extensive microbial diversity within the chicken gut microbiome revealed by metagenomics and culture.</title>
        <authorList>
            <person name="Gilroy R."/>
            <person name="Ravi A."/>
            <person name="Getino M."/>
            <person name="Pursley I."/>
            <person name="Horton D.L."/>
            <person name="Alikhan N.F."/>
            <person name="Baker D."/>
            <person name="Gharbi K."/>
            <person name="Hall N."/>
            <person name="Watson M."/>
            <person name="Adriaenssens E.M."/>
            <person name="Foster-Nyarko E."/>
            <person name="Jarju S."/>
            <person name="Secka A."/>
            <person name="Antonio M."/>
            <person name="Oren A."/>
            <person name="Chaudhuri R.R."/>
            <person name="La Ragione R."/>
            <person name="Hildebrand F."/>
            <person name="Pallen M.J."/>
        </authorList>
    </citation>
    <scope>NUCLEOTIDE SEQUENCE</scope>
    <source>
        <strain evidence="8">ChiGjej1B1-1684</strain>
    </source>
</reference>
<evidence type="ECO:0000256" key="1">
    <source>
        <dbReference type="ARBA" id="ARBA00012771"/>
    </source>
</evidence>
<dbReference type="NCBIfam" id="TIGR03534">
    <property type="entry name" value="RF_mod_PrmC"/>
    <property type="match status" value="1"/>
</dbReference>
<dbReference type="InterPro" id="IPR050320">
    <property type="entry name" value="N5-glutamine_MTase"/>
</dbReference>
<name>A0A9D1S7K7_9FIRM</name>
<keyword evidence="2 8" id="KW-0489">Methyltransferase</keyword>
<dbReference type="InterPro" id="IPR019874">
    <property type="entry name" value="RF_methyltr_PrmC"/>
</dbReference>
<feature type="domain" description="Release factor glutamine methyltransferase N-terminal" evidence="7">
    <location>
        <begin position="10"/>
        <end position="75"/>
    </location>
</feature>
<organism evidence="8 9">
    <name type="scientific">Candidatus Limousia pullorum</name>
    <dbReference type="NCBI Taxonomy" id="2840860"/>
    <lineage>
        <taxon>Bacteria</taxon>
        <taxon>Bacillati</taxon>
        <taxon>Bacillota</taxon>
        <taxon>Clostridia</taxon>
        <taxon>Eubacteriales</taxon>
        <taxon>Oscillospiraceae</taxon>
        <taxon>Oscillospiraceae incertae sedis</taxon>
        <taxon>Candidatus Limousia</taxon>
    </lineage>
</organism>
<evidence type="ECO:0000313" key="8">
    <source>
        <dbReference type="EMBL" id="HIU49835.1"/>
    </source>
</evidence>
<dbReference type="GO" id="GO:0032259">
    <property type="term" value="P:methylation"/>
    <property type="evidence" value="ECO:0007669"/>
    <property type="project" value="UniProtKB-KW"/>
</dbReference>
<dbReference type="InterPro" id="IPR040758">
    <property type="entry name" value="PrmC_N"/>
</dbReference>
<dbReference type="Pfam" id="PF17827">
    <property type="entry name" value="PrmC_N"/>
    <property type="match status" value="1"/>
</dbReference>
<dbReference type="GO" id="GO:0003676">
    <property type="term" value="F:nucleic acid binding"/>
    <property type="evidence" value="ECO:0007669"/>
    <property type="project" value="InterPro"/>
</dbReference>
<dbReference type="InterPro" id="IPR029063">
    <property type="entry name" value="SAM-dependent_MTases_sf"/>
</dbReference>
<dbReference type="NCBIfam" id="TIGR00536">
    <property type="entry name" value="hemK_fam"/>
    <property type="match status" value="1"/>
</dbReference>
<evidence type="ECO:0000259" key="6">
    <source>
        <dbReference type="Pfam" id="PF05175"/>
    </source>
</evidence>
<dbReference type="CDD" id="cd02440">
    <property type="entry name" value="AdoMet_MTases"/>
    <property type="match status" value="1"/>
</dbReference>
<comment type="caution">
    <text evidence="8">The sequence shown here is derived from an EMBL/GenBank/DDBJ whole genome shotgun (WGS) entry which is preliminary data.</text>
</comment>
<evidence type="ECO:0000256" key="3">
    <source>
        <dbReference type="ARBA" id="ARBA00022679"/>
    </source>
</evidence>
<dbReference type="AlphaFoldDB" id="A0A9D1S7K7"/>
<evidence type="ECO:0000256" key="4">
    <source>
        <dbReference type="ARBA" id="ARBA00022691"/>
    </source>
</evidence>
<reference evidence="8" key="1">
    <citation type="submission" date="2020-10" db="EMBL/GenBank/DDBJ databases">
        <authorList>
            <person name="Gilroy R."/>
        </authorList>
    </citation>
    <scope>NUCLEOTIDE SEQUENCE</scope>
    <source>
        <strain evidence="8">ChiGjej1B1-1684</strain>
    </source>
</reference>
<proteinExistence type="predicted"/>
<dbReference type="GO" id="GO:0102559">
    <property type="term" value="F:peptide chain release factor N(5)-glutamine methyltransferase activity"/>
    <property type="evidence" value="ECO:0007669"/>
    <property type="project" value="UniProtKB-EC"/>
</dbReference>
<dbReference type="Gene3D" id="1.10.8.10">
    <property type="entry name" value="DNA helicase RuvA subunit, C-terminal domain"/>
    <property type="match status" value="1"/>
</dbReference>
<dbReference type="Proteomes" id="UP000824118">
    <property type="component" value="Unassembled WGS sequence"/>
</dbReference>
<evidence type="ECO:0000256" key="2">
    <source>
        <dbReference type="ARBA" id="ARBA00022603"/>
    </source>
</evidence>